<reference evidence="3" key="1">
    <citation type="submission" date="2022-06" db="EMBL/GenBank/DDBJ databases">
        <title>Genome sequencing of Brevibacillus sp. BB3-R1.</title>
        <authorList>
            <person name="Heo J."/>
            <person name="Lee D."/>
            <person name="Won M."/>
            <person name="Han B.-H."/>
            <person name="Hong S.-B."/>
            <person name="Kwon S.-W."/>
        </authorList>
    </citation>
    <scope>NUCLEOTIDE SEQUENCE</scope>
    <source>
        <strain evidence="3">BB3-R1</strain>
    </source>
</reference>
<feature type="domain" description="Tyr recombinase" evidence="2">
    <location>
        <begin position="1"/>
        <end position="88"/>
    </location>
</feature>
<dbReference type="Pfam" id="PF00589">
    <property type="entry name" value="Phage_integrase"/>
    <property type="match status" value="1"/>
</dbReference>
<keyword evidence="1" id="KW-0233">DNA recombination</keyword>
<dbReference type="Gene3D" id="1.10.443.10">
    <property type="entry name" value="Intergrase catalytic core"/>
    <property type="match status" value="1"/>
</dbReference>
<evidence type="ECO:0000313" key="4">
    <source>
        <dbReference type="Proteomes" id="UP001056500"/>
    </source>
</evidence>
<protein>
    <submittedName>
        <fullName evidence="3">Tyrosine-type recombinase/integrase</fullName>
    </submittedName>
</protein>
<dbReference type="Proteomes" id="UP001056500">
    <property type="component" value="Chromosome"/>
</dbReference>
<dbReference type="SUPFAM" id="SSF56349">
    <property type="entry name" value="DNA breaking-rejoining enzymes"/>
    <property type="match status" value="1"/>
</dbReference>
<dbReference type="InterPro" id="IPR011010">
    <property type="entry name" value="DNA_brk_join_enz"/>
</dbReference>
<evidence type="ECO:0000313" key="3">
    <source>
        <dbReference type="EMBL" id="USG68414.1"/>
    </source>
</evidence>
<dbReference type="InterPro" id="IPR002104">
    <property type="entry name" value="Integrase_catalytic"/>
</dbReference>
<name>A0ABY4WP22_9BACL</name>
<dbReference type="PROSITE" id="PS51898">
    <property type="entry name" value="TYR_RECOMBINASE"/>
    <property type="match status" value="1"/>
</dbReference>
<proteinExistence type="predicted"/>
<accession>A0ABY4WP22</accession>
<dbReference type="EMBL" id="CP098755">
    <property type="protein sequence ID" value="USG68414.1"/>
    <property type="molecule type" value="Genomic_DNA"/>
</dbReference>
<evidence type="ECO:0000259" key="2">
    <source>
        <dbReference type="PROSITE" id="PS51898"/>
    </source>
</evidence>
<keyword evidence="4" id="KW-1185">Reference proteome</keyword>
<gene>
    <name evidence="3" type="ORF">NDK47_12985</name>
</gene>
<dbReference type="InterPro" id="IPR013762">
    <property type="entry name" value="Integrase-like_cat_sf"/>
</dbReference>
<dbReference type="RefSeq" id="WP_251876141.1">
    <property type="nucleotide sequence ID" value="NZ_CP098755.1"/>
</dbReference>
<evidence type="ECO:0000256" key="1">
    <source>
        <dbReference type="ARBA" id="ARBA00023172"/>
    </source>
</evidence>
<sequence length="100" mass="11841">MLNPIHFVTWCFILYFYTTPTSTWRKFPKRNGFDHIRLHDLRHTAATLLIEAGVNLKPVQERLGHTKYQTTVDFYAHVTKKVSREAVTKLDKFDPRKHSL</sequence>
<organism evidence="3 4">
    <name type="scientific">Brevibacillus ruminantium</name>
    <dbReference type="NCBI Taxonomy" id="2950604"/>
    <lineage>
        <taxon>Bacteria</taxon>
        <taxon>Bacillati</taxon>
        <taxon>Bacillota</taxon>
        <taxon>Bacilli</taxon>
        <taxon>Bacillales</taxon>
        <taxon>Paenibacillaceae</taxon>
        <taxon>Brevibacillus</taxon>
    </lineage>
</organism>